<name>A0A1A8ZMJ8_PLAOA</name>
<accession>A0A1A8ZMJ8</accession>
<dbReference type="AlphaFoldDB" id="A0A1A8ZMJ8"/>
<dbReference type="Proteomes" id="UP000078550">
    <property type="component" value="Unassembled WGS sequence"/>
</dbReference>
<reference evidence="2" key="2">
    <citation type="submission" date="2016-05" db="EMBL/GenBank/DDBJ databases">
        <authorList>
            <person name="Lavstsen T."/>
            <person name="Jespersen J.S."/>
        </authorList>
    </citation>
    <scope>NUCLEOTIDE SEQUENCE [LARGE SCALE GENOMIC DNA]</scope>
</reference>
<dbReference type="EMBL" id="FLRD01000136">
    <property type="protein sequence ID" value="SBT45317.1"/>
    <property type="molecule type" value="Genomic_DNA"/>
</dbReference>
<evidence type="ECO:0000256" key="1">
    <source>
        <dbReference type="SAM" id="MobiDB-lite"/>
    </source>
</evidence>
<evidence type="ECO:0000313" key="2">
    <source>
        <dbReference type="EMBL" id="SBT45317.1"/>
    </source>
</evidence>
<dbReference type="EMBL" id="FLRE01000181">
    <property type="protein sequence ID" value="SBT45926.1"/>
    <property type="molecule type" value="Genomic_DNA"/>
</dbReference>
<organism evidence="2 5">
    <name type="scientific">Plasmodium ovale wallikeri</name>
    <dbReference type="NCBI Taxonomy" id="864142"/>
    <lineage>
        <taxon>Eukaryota</taxon>
        <taxon>Sar</taxon>
        <taxon>Alveolata</taxon>
        <taxon>Apicomplexa</taxon>
        <taxon>Aconoidasida</taxon>
        <taxon>Haemosporida</taxon>
        <taxon>Plasmodiidae</taxon>
        <taxon>Plasmodium</taxon>
        <taxon>Plasmodium (Plasmodium)</taxon>
    </lineage>
</organism>
<gene>
    <name evidence="2" type="ORF">POVWA1_051660</name>
    <name evidence="3" type="ORF">POVWA2_050920</name>
</gene>
<keyword evidence="5" id="KW-1185">Reference proteome</keyword>
<protein>
    <submittedName>
        <fullName evidence="2">Uncharacterized protein</fullName>
    </submittedName>
</protein>
<reference evidence="4" key="3">
    <citation type="submission" date="2016-05" db="EMBL/GenBank/DDBJ databases">
        <authorList>
            <person name="Naeem Raeece"/>
        </authorList>
    </citation>
    <scope>NUCLEOTIDE SEQUENCE [LARGE SCALE GENOMIC DNA]</scope>
</reference>
<feature type="region of interest" description="Disordered" evidence="1">
    <location>
        <begin position="47"/>
        <end position="77"/>
    </location>
</feature>
<evidence type="ECO:0000313" key="3">
    <source>
        <dbReference type="EMBL" id="SBT45926.1"/>
    </source>
</evidence>
<evidence type="ECO:0000313" key="5">
    <source>
        <dbReference type="Proteomes" id="UP000078555"/>
    </source>
</evidence>
<evidence type="ECO:0000313" key="4">
    <source>
        <dbReference type="Proteomes" id="UP000078550"/>
    </source>
</evidence>
<sequence>MYIRFKFTHTSAFVHCHSHVSVLAWIRENRKKGDGCQGAILPRSGLNARSPFRSHTPLPRTPAPLPHAFTLPVSHAG</sequence>
<dbReference type="Proteomes" id="UP000078555">
    <property type="component" value="Unassembled WGS sequence"/>
</dbReference>
<proteinExistence type="predicted"/>
<reference evidence="5" key="1">
    <citation type="submission" date="2016-05" db="EMBL/GenBank/DDBJ databases">
        <authorList>
            <person name="Naeem R."/>
        </authorList>
    </citation>
    <scope>NUCLEOTIDE SEQUENCE [LARGE SCALE GENOMIC DNA]</scope>
</reference>